<name>A0A7G8T8G1_9FIRM</name>
<evidence type="ECO:0000256" key="1">
    <source>
        <dbReference type="SAM" id="MobiDB-lite"/>
    </source>
</evidence>
<gene>
    <name evidence="2" type="ORF">HCR03_14465</name>
</gene>
<dbReference type="InterPro" id="IPR041073">
    <property type="entry name" value="MobL"/>
</dbReference>
<dbReference type="Proteomes" id="UP000515909">
    <property type="component" value="Chromosome"/>
</dbReference>
<dbReference type="Pfam" id="PF08238">
    <property type="entry name" value="Sel1"/>
    <property type="match status" value="13"/>
</dbReference>
<dbReference type="PANTHER" id="PTHR11102">
    <property type="entry name" value="SEL-1-LIKE PROTEIN"/>
    <property type="match status" value="1"/>
</dbReference>
<dbReference type="EMBL" id="CP060286">
    <property type="protein sequence ID" value="QNK39902.1"/>
    <property type="molecule type" value="Genomic_DNA"/>
</dbReference>
<dbReference type="RefSeq" id="WP_187034955.1">
    <property type="nucleotide sequence ID" value="NZ_CP060286.1"/>
</dbReference>
<dbReference type="SUPFAM" id="SSF81901">
    <property type="entry name" value="HCP-like"/>
    <property type="match status" value="3"/>
</dbReference>
<feature type="compositionally biased region" description="Acidic residues" evidence="1">
    <location>
        <begin position="385"/>
        <end position="396"/>
    </location>
</feature>
<dbReference type="PANTHER" id="PTHR11102:SF160">
    <property type="entry name" value="ERAD-ASSOCIATED E3 UBIQUITIN-PROTEIN LIGASE COMPONENT HRD3"/>
    <property type="match status" value="1"/>
</dbReference>
<dbReference type="Pfam" id="PF18555">
    <property type="entry name" value="MobL"/>
    <property type="match status" value="1"/>
</dbReference>
<dbReference type="KEGG" id="cfem:HCR03_14465"/>
<evidence type="ECO:0000313" key="2">
    <source>
        <dbReference type="EMBL" id="QNK39902.1"/>
    </source>
</evidence>
<reference evidence="2 3" key="1">
    <citation type="submission" date="2020-08" db="EMBL/GenBank/DDBJ databases">
        <title>The isolate Caproiciproducens sp. 7D4C2 produces n-caproate at mildly acidic conditions from hexoses: genome and rBOX comparison with related strains and chain-elongating bacteria.</title>
        <authorList>
            <person name="Esquivel-Elizondo S."/>
            <person name="Bagci C."/>
            <person name="Temovska M."/>
            <person name="Jeon B.S."/>
            <person name="Bessarab I."/>
            <person name="Williams R.B.H."/>
            <person name="Huson D.H."/>
            <person name="Angenent L.T."/>
        </authorList>
    </citation>
    <scope>NUCLEOTIDE SEQUENCE [LARGE SCALE GENOMIC DNA]</scope>
    <source>
        <strain evidence="2 3">7D4C2</strain>
    </source>
</reference>
<dbReference type="InterPro" id="IPR048102">
    <property type="entry name" value="MobP3"/>
</dbReference>
<proteinExistence type="predicted"/>
<organism evidence="2 3">
    <name type="scientific">Caproicibacter fermentans</name>
    <dbReference type="NCBI Taxonomy" id="2576756"/>
    <lineage>
        <taxon>Bacteria</taxon>
        <taxon>Bacillati</taxon>
        <taxon>Bacillota</taxon>
        <taxon>Clostridia</taxon>
        <taxon>Eubacteriales</taxon>
        <taxon>Acutalibacteraceae</taxon>
        <taxon>Caproicibacter</taxon>
    </lineage>
</organism>
<dbReference type="AlphaFoldDB" id="A0A7G8T8G1"/>
<dbReference type="InterPro" id="IPR006597">
    <property type="entry name" value="Sel1-like"/>
</dbReference>
<dbReference type="InterPro" id="IPR050767">
    <property type="entry name" value="Sel1_AlgK"/>
</dbReference>
<dbReference type="SMART" id="SM00671">
    <property type="entry name" value="SEL1"/>
    <property type="match status" value="12"/>
</dbReference>
<accession>A0A7G8T8G1</accession>
<dbReference type="Gene3D" id="1.25.40.10">
    <property type="entry name" value="Tetratricopeptide repeat domain"/>
    <property type="match status" value="2"/>
</dbReference>
<dbReference type="InterPro" id="IPR011990">
    <property type="entry name" value="TPR-like_helical_dom_sf"/>
</dbReference>
<dbReference type="NCBIfam" id="NF041499">
    <property type="entry name" value="MobP3"/>
    <property type="match status" value="1"/>
</dbReference>
<feature type="compositionally biased region" description="Low complexity" evidence="1">
    <location>
        <begin position="397"/>
        <end position="406"/>
    </location>
</feature>
<sequence>MPRIIFKCRYLKNAAAHAENLVTYVATREGVERIPQNRRSLPATVKQKLLIADILSQFPDSDRLFEYEDYQNSPTVENASEMISAALDQNLDQLSHQEIYVNYIATRPRAEKVGVHGLFSDEDTPLVLSQVAEEAARHTGNIWTPIISLRREDAARLGYDNAAAWMALLRKQRNMFAEQMKIAPENQRWYAAFHNEGHHPHCHMIVYSVDPREGYVTKPAIEKMRSGLAREIFQQDLLQIYSEQTARRDSLTAESRDTLRELLEQMWTGTCANPVIEDLMSRLAERLKYTAGKKQYGYLKAPLKELVNQIVDELAKDERVAAAYAKWQELRNEVLRTYKDQLPEPLPLSQQKEFKQIKNMVIAEAVSLGSHHVTFEGDANAGPSSEEENATEETEPELPLSEPPETVVDQDGSPYDNALGDVSSQESGDTPSGKPHIAWNDRYKEARTFLFGSDETEPDFEQALRLFRERAEDGNALAMHDLGRMYADGLGVEIDTDTAFGWYAKALSAFEDIESVKENRYVEYRIGKMYAAGLGAEQDYEAAAGWFGEAVAKRHKYAQYSLAGLYFRGQGVEQSYETAFSLYMRAAVQHMPYADYELAKMYRDGVGTSVNSAEAARHFKIAFQGFQQMEKQSRDDKLQYRLGQMLYTGTGTEKDVDAALGYFEKSARLGNVHAQYMLGRIYLDADGGHENAEQAVQWLTKSAYGGNALAQYALGKLYRDGKHVEKDIQKAIAFFTSAAEQDNSYAAYALGRLYLQNEDIPKDVDAAVKWLEKSANLGNQFAQYALAKLYLSREDISKDIPKALELFQKSAAQGNSFAQYRLGRLYLLGEDIAKNVDVAIRWLTASAEQGNQYAQYALGKLYLLGEDIPKDVGTAVRWLTASAEQGNQYAQYALGKLYLAGRDVPRDREAAIRWLTRSAEQGNIYAYARFFLDHPDSFRDPSLFLAATRLLHHLSRIFREEQDRLPGGPRMQVESKLRRKIRQKKIAQGHAPGDHEQKLITY</sequence>
<evidence type="ECO:0000313" key="3">
    <source>
        <dbReference type="Proteomes" id="UP000515909"/>
    </source>
</evidence>
<feature type="region of interest" description="Disordered" evidence="1">
    <location>
        <begin position="374"/>
        <end position="438"/>
    </location>
</feature>
<protein>
    <submittedName>
        <fullName evidence="2">SEL1-like repeat protein</fullName>
    </submittedName>
</protein>